<dbReference type="EMBL" id="AP025739">
    <property type="protein sequence ID" value="BDI29729.1"/>
    <property type="molecule type" value="Genomic_DNA"/>
</dbReference>
<dbReference type="OrthoDB" id="270727at2"/>
<dbReference type="AlphaFoldDB" id="A0A402D3V7"/>
<reference evidence="1 2" key="1">
    <citation type="journal article" date="2019" name="Int. J. Syst. Evol. Microbiol.">
        <title>Capsulimonas corticalis gen. nov., sp. nov., an aerobic capsulated bacterium, of a novel bacterial order, Capsulimonadales ord. nov., of the class Armatimonadia of the phylum Armatimonadetes.</title>
        <authorList>
            <person name="Li J."/>
            <person name="Kudo C."/>
            <person name="Tonouchi A."/>
        </authorList>
    </citation>
    <scope>NUCLEOTIDE SEQUENCE [LARGE SCALE GENOMIC DNA]</scope>
    <source>
        <strain evidence="1 2">AX-7</strain>
    </source>
</reference>
<dbReference type="InterPro" id="IPR012902">
    <property type="entry name" value="N_methyl_site"/>
</dbReference>
<gene>
    <name evidence="1" type="ORF">CCAX7_17800</name>
</gene>
<protein>
    <submittedName>
        <fullName evidence="1">Uncharacterized protein</fullName>
    </submittedName>
</protein>
<organism evidence="1 2">
    <name type="scientific">Capsulimonas corticalis</name>
    <dbReference type="NCBI Taxonomy" id="2219043"/>
    <lineage>
        <taxon>Bacteria</taxon>
        <taxon>Bacillati</taxon>
        <taxon>Armatimonadota</taxon>
        <taxon>Armatimonadia</taxon>
        <taxon>Capsulimonadales</taxon>
        <taxon>Capsulimonadaceae</taxon>
        <taxon>Capsulimonas</taxon>
    </lineage>
</organism>
<dbReference type="InterPro" id="IPR011453">
    <property type="entry name" value="DUF1559"/>
</dbReference>
<dbReference type="KEGG" id="ccot:CCAX7_17800"/>
<dbReference type="InterPro" id="IPR045584">
    <property type="entry name" value="Pilin-like"/>
</dbReference>
<dbReference type="Pfam" id="PF07596">
    <property type="entry name" value="SBP_bac_10"/>
    <property type="match status" value="1"/>
</dbReference>
<name>A0A402D3V7_9BACT</name>
<proteinExistence type="predicted"/>
<dbReference type="PROSITE" id="PS00409">
    <property type="entry name" value="PROKAR_NTER_METHYL"/>
    <property type="match status" value="1"/>
</dbReference>
<dbReference type="SUPFAM" id="SSF54523">
    <property type="entry name" value="Pili subunits"/>
    <property type="match status" value="1"/>
</dbReference>
<dbReference type="Pfam" id="PF07963">
    <property type="entry name" value="N_methyl"/>
    <property type="match status" value="1"/>
</dbReference>
<dbReference type="NCBIfam" id="TIGR02532">
    <property type="entry name" value="IV_pilin_GFxxxE"/>
    <property type="match status" value="1"/>
</dbReference>
<dbReference type="PANTHER" id="PTHR30093">
    <property type="entry name" value="GENERAL SECRETION PATHWAY PROTEIN G"/>
    <property type="match status" value="1"/>
</dbReference>
<dbReference type="PANTHER" id="PTHR30093:SF2">
    <property type="entry name" value="TYPE II SECRETION SYSTEM PROTEIN H"/>
    <property type="match status" value="1"/>
</dbReference>
<dbReference type="Proteomes" id="UP000287394">
    <property type="component" value="Chromosome"/>
</dbReference>
<accession>A0A402D3V7</accession>
<dbReference type="InterPro" id="IPR027558">
    <property type="entry name" value="Pre_pil_HX9DG_C"/>
</dbReference>
<sequence>MEQLPSARSSRAAAGFTLIELLVVIAIIAILAAILFPVFAKAREKARQTSCASNEKQIALANLQYIGDYDDREPMVDYFVYPAGGTKQLITWTIALQPYTKSWSVFRCPSDSSALATKFTRFQGDTISFSDPNYLQAVNSSYAINADYMNPEPGCDQTTKTAYSDPPSEAGEGHQGIPVQQSQMEAPSETVFAVDAKPLFYDASTAWMYRYWTGAPATWNAPIACTSWSWGSHQGWDQAATAGSGGPGSFGVSGDEPGNTNTDRVSVRHTGGTNVMFCDGHVKWLTPGNLAAGTNWNTGADRGSIFILDFSKYLWSLKKSGDTDM</sequence>
<dbReference type="NCBIfam" id="TIGR04294">
    <property type="entry name" value="pre_pil_HX9DG"/>
    <property type="match status" value="1"/>
</dbReference>
<evidence type="ECO:0000313" key="2">
    <source>
        <dbReference type="Proteomes" id="UP000287394"/>
    </source>
</evidence>
<dbReference type="RefSeq" id="WP_119324172.1">
    <property type="nucleotide sequence ID" value="NZ_AP025739.1"/>
</dbReference>
<evidence type="ECO:0000313" key="1">
    <source>
        <dbReference type="EMBL" id="BDI29729.1"/>
    </source>
</evidence>
<dbReference type="Gene3D" id="3.30.700.10">
    <property type="entry name" value="Glycoprotein, Type 4 Pilin"/>
    <property type="match status" value="1"/>
</dbReference>
<keyword evidence="2" id="KW-1185">Reference proteome</keyword>